<sequence length="163" mass="19044">MNQIYLRPLELKDADVSYKWRNDPDVWTYTKFVLKNQITPDVERQWLSNKINLANEKRFAICLKDSNTYIGNIQLINIDEESAEFHLFIGDKAYWGKGIGYQASVMVLKYAFYNLHLKSIFLEVHADNAAAYSIYRKVGFETISKESEFLKMVINPSMLQELS</sequence>
<gene>
    <name evidence="2" type="ORF">SAMN04488023_105104</name>
</gene>
<keyword evidence="2" id="KW-0808">Transferase</keyword>
<dbReference type="PROSITE" id="PS51186">
    <property type="entry name" value="GNAT"/>
    <property type="match status" value="1"/>
</dbReference>
<feature type="domain" description="N-acetyltransferase" evidence="1">
    <location>
        <begin position="4"/>
        <end position="163"/>
    </location>
</feature>
<evidence type="ECO:0000313" key="3">
    <source>
        <dbReference type="Proteomes" id="UP000199572"/>
    </source>
</evidence>
<dbReference type="Proteomes" id="UP000199572">
    <property type="component" value="Unassembled WGS sequence"/>
</dbReference>
<dbReference type="GO" id="GO:0016747">
    <property type="term" value="F:acyltransferase activity, transferring groups other than amino-acyl groups"/>
    <property type="evidence" value="ECO:0007669"/>
    <property type="project" value="InterPro"/>
</dbReference>
<dbReference type="AlphaFoldDB" id="A0A1H9M5J0"/>
<dbReference type="EMBL" id="FOGG01000005">
    <property type="protein sequence ID" value="SER18725.1"/>
    <property type="molecule type" value="Genomic_DNA"/>
</dbReference>
<dbReference type="Gene3D" id="3.40.630.30">
    <property type="match status" value="1"/>
</dbReference>
<dbReference type="OrthoDB" id="6290225at2"/>
<proteinExistence type="predicted"/>
<dbReference type="InterPro" id="IPR000182">
    <property type="entry name" value="GNAT_dom"/>
</dbReference>
<dbReference type="Pfam" id="PF13302">
    <property type="entry name" value="Acetyltransf_3"/>
    <property type="match status" value="1"/>
</dbReference>
<name>A0A1H9M5J0_9SPHI</name>
<keyword evidence="3" id="KW-1185">Reference proteome</keyword>
<accession>A0A1H9M5J0</accession>
<protein>
    <submittedName>
        <fullName evidence="2">Protein N-acetyltransferase, RimJ/RimL family</fullName>
    </submittedName>
</protein>
<evidence type="ECO:0000313" key="2">
    <source>
        <dbReference type="EMBL" id="SER18725.1"/>
    </source>
</evidence>
<dbReference type="PANTHER" id="PTHR43415:SF3">
    <property type="entry name" value="GNAT-FAMILY ACETYLTRANSFERASE"/>
    <property type="match status" value="1"/>
</dbReference>
<dbReference type="PANTHER" id="PTHR43415">
    <property type="entry name" value="SPERMIDINE N(1)-ACETYLTRANSFERASE"/>
    <property type="match status" value="1"/>
</dbReference>
<dbReference type="InterPro" id="IPR016181">
    <property type="entry name" value="Acyl_CoA_acyltransferase"/>
</dbReference>
<dbReference type="RefSeq" id="WP_090882336.1">
    <property type="nucleotide sequence ID" value="NZ_FOGG01000005.1"/>
</dbReference>
<dbReference type="STRING" id="390241.SAMN04488023_105104"/>
<organism evidence="2 3">
    <name type="scientific">Pedobacter rhizosphaerae</name>
    <dbReference type="NCBI Taxonomy" id="390241"/>
    <lineage>
        <taxon>Bacteria</taxon>
        <taxon>Pseudomonadati</taxon>
        <taxon>Bacteroidota</taxon>
        <taxon>Sphingobacteriia</taxon>
        <taxon>Sphingobacteriales</taxon>
        <taxon>Sphingobacteriaceae</taxon>
        <taxon>Pedobacter</taxon>
    </lineage>
</organism>
<reference evidence="2 3" key="1">
    <citation type="submission" date="2016-10" db="EMBL/GenBank/DDBJ databases">
        <authorList>
            <person name="de Groot N.N."/>
        </authorList>
    </citation>
    <scope>NUCLEOTIDE SEQUENCE [LARGE SCALE GENOMIC DNA]</scope>
    <source>
        <strain evidence="2 3">DSM 18610</strain>
    </source>
</reference>
<evidence type="ECO:0000259" key="1">
    <source>
        <dbReference type="PROSITE" id="PS51186"/>
    </source>
</evidence>
<dbReference type="SUPFAM" id="SSF55729">
    <property type="entry name" value="Acyl-CoA N-acyltransferases (Nat)"/>
    <property type="match status" value="1"/>
</dbReference>